<name>A0AAJ5F3A0_9DEIO</name>
<evidence type="ECO:0000313" key="4">
    <source>
        <dbReference type="Proteomes" id="UP000536909"/>
    </source>
</evidence>
<evidence type="ECO:0000313" key="2">
    <source>
        <dbReference type="EMBL" id="TLK25740.1"/>
    </source>
</evidence>
<reference evidence="1 4" key="2">
    <citation type="submission" date="2020-08" db="EMBL/GenBank/DDBJ databases">
        <title>Genomic Encyclopedia of Type Strains, Phase IV (KMG-IV): sequencing the most valuable type-strain genomes for metagenomic binning, comparative biology and taxonomic classification.</title>
        <authorList>
            <person name="Goeker M."/>
        </authorList>
    </citation>
    <scope>NUCLEOTIDE SEQUENCE [LARGE SCALE GENOMIC DNA]</scope>
    <source>
        <strain evidence="1 4">DSM 105434</strain>
    </source>
</reference>
<proteinExistence type="predicted"/>
<reference evidence="2 3" key="1">
    <citation type="submission" date="2019-04" db="EMBL/GenBank/DDBJ databases">
        <title>Deinococcus metalilatus MA1002 mutant No.5.</title>
        <authorList>
            <person name="Park W."/>
            <person name="Park C."/>
        </authorList>
    </citation>
    <scope>NUCLEOTIDE SEQUENCE [LARGE SCALE GENOMIC DNA]</scope>
    <source>
        <strain evidence="2 3">MA1002-m5</strain>
    </source>
</reference>
<dbReference type="RefSeq" id="WP_129118528.1">
    <property type="nucleotide sequence ID" value="NZ_BSUI01000008.1"/>
</dbReference>
<protein>
    <submittedName>
        <fullName evidence="2">Uncharacterized protein</fullName>
    </submittedName>
</protein>
<comment type="caution">
    <text evidence="2">The sequence shown here is derived from an EMBL/GenBank/DDBJ whole genome shotgun (WGS) entry which is preliminary data.</text>
</comment>
<evidence type="ECO:0000313" key="3">
    <source>
        <dbReference type="Proteomes" id="UP000308000"/>
    </source>
</evidence>
<keyword evidence="4" id="KW-1185">Reference proteome</keyword>
<evidence type="ECO:0000313" key="1">
    <source>
        <dbReference type="EMBL" id="MBB5295862.1"/>
    </source>
</evidence>
<dbReference type="EMBL" id="VBRC01000008">
    <property type="protein sequence ID" value="TLK25740.1"/>
    <property type="molecule type" value="Genomic_DNA"/>
</dbReference>
<dbReference type="Proteomes" id="UP000536909">
    <property type="component" value="Unassembled WGS sequence"/>
</dbReference>
<gene>
    <name evidence="2" type="ORF">FCS05_11840</name>
    <name evidence="1" type="ORF">HNQ10_002701</name>
</gene>
<dbReference type="EMBL" id="JACHFV010000009">
    <property type="protein sequence ID" value="MBB5295862.1"/>
    <property type="molecule type" value="Genomic_DNA"/>
</dbReference>
<dbReference type="Proteomes" id="UP000308000">
    <property type="component" value="Unassembled WGS sequence"/>
</dbReference>
<sequence length="151" mass="17234">MTELMEVFREALIALIPALERARIAWRSPEAYDDWDAIAETLFEQIVVNSIRHGLAEDYQEVRLNRWGLKIGLDWIEVVPQGGAAGHRLAVVAFETRQAPFDMILAEVLDETDVPLQEDAVEIPFEGARFYFHWRSGREGGQVIEDLVVQL</sequence>
<organism evidence="2 3">
    <name type="scientific">Deinococcus metallilatus</name>
    <dbReference type="NCBI Taxonomy" id="1211322"/>
    <lineage>
        <taxon>Bacteria</taxon>
        <taxon>Thermotogati</taxon>
        <taxon>Deinococcota</taxon>
        <taxon>Deinococci</taxon>
        <taxon>Deinococcales</taxon>
        <taxon>Deinococcaceae</taxon>
        <taxon>Deinococcus</taxon>
    </lineage>
</organism>
<dbReference type="AlphaFoldDB" id="A0AAJ5F3A0"/>
<accession>A0AAJ5F3A0</accession>